<evidence type="ECO:0000259" key="1">
    <source>
        <dbReference type="PROSITE" id="PS50126"/>
    </source>
</evidence>
<dbReference type="PROSITE" id="PS50126">
    <property type="entry name" value="S1"/>
    <property type="match status" value="1"/>
</dbReference>
<dbReference type="RefSeq" id="WP_353948072.1">
    <property type="nucleotide sequence ID" value="NZ_CP159510.1"/>
</dbReference>
<proteinExistence type="predicted"/>
<organism evidence="2">
    <name type="scientific">Sporolactobacillus sp. Y61</name>
    <dbReference type="NCBI Taxonomy" id="3160863"/>
    <lineage>
        <taxon>Bacteria</taxon>
        <taxon>Bacillati</taxon>
        <taxon>Bacillota</taxon>
        <taxon>Bacilli</taxon>
        <taxon>Bacillales</taxon>
        <taxon>Sporolactobacillaceae</taxon>
        <taxon>Sporolactobacillus</taxon>
    </lineage>
</organism>
<protein>
    <recommendedName>
        <fullName evidence="1">S1 motif domain-containing protein</fullName>
    </recommendedName>
</protein>
<sequence>MRGKDVSVVMDQGPGGRIRAAYIEDGVVRSFYFVHSLAEPLLDDLFVGRVKEARRRALGWFVDLGEKVSGFLPSDKITGEAPSPVRTGLSR</sequence>
<reference evidence="2" key="1">
    <citation type="submission" date="2024-06" db="EMBL/GenBank/DDBJ databases">
        <authorList>
            <person name="Fan A."/>
            <person name="Zhang F.Y."/>
            <person name="Zhang L."/>
        </authorList>
    </citation>
    <scope>NUCLEOTIDE SEQUENCE</scope>
    <source>
        <strain evidence="2">Y61</strain>
    </source>
</reference>
<dbReference type="AlphaFoldDB" id="A0AAU8IF46"/>
<dbReference type="GO" id="GO:0003676">
    <property type="term" value="F:nucleic acid binding"/>
    <property type="evidence" value="ECO:0007669"/>
    <property type="project" value="InterPro"/>
</dbReference>
<accession>A0AAU8IF46</accession>
<feature type="domain" description="S1 motif" evidence="1">
    <location>
        <begin position="43"/>
        <end position="91"/>
    </location>
</feature>
<dbReference type="EMBL" id="CP159510">
    <property type="protein sequence ID" value="XCJ16625.1"/>
    <property type="molecule type" value="Genomic_DNA"/>
</dbReference>
<name>A0AAU8IF46_9BACL</name>
<gene>
    <name evidence="2" type="ORF">ABNN70_13385</name>
</gene>
<evidence type="ECO:0000313" key="2">
    <source>
        <dbReference type="EMBL" id="XCJ16625.1"/>
    </source>
</evidence>
<dbReference type="InterPro" id="IPR003029">
    <property type="entry name" value="S1_domain"/>
</dbReference>